<feature type="transmembrane region" description="Helical" evidence="1">
    <location>
        <begin position="58"/>
        <end position="78"/>
    </location>
</feature>
<evidence type="ECO:0000313" key="2">
    <source>
        <dbReference type="EMBL" id="MDJ1503553.1"/>
    </source>
</evidence>
<keyword evidence="1" id="KW-0472">Membrane</keyword>
<dbReference type="AlphaFoldDB" id="A0AAE3UIC9"/>
<keyword evidence="1" id="KW-1133">Transmembrane helix</keyword>
<sequence>MNTIQEHTQQEQERKQINQRISNQRLSRGFVVLLIIALTLGAYFYSYERNSFELIKQILPEFIASLIIALAVEWYLLYMLKGDKEKAQNTNTTFINSRIINQINHITNLVTNLERELIKTPPWLVGGYQNLDQVEWISKVELASDEIVFVTFYSPRWINDHYKHLQKFLKNNDKSRILFFLPDVDNQQLIRDISSIIKYDESTIKRKINDSLNALRSLAKNTEAYERITIYKSPKLFPYTFQKFDRFIYFQINEMFRNDAKSYTAPFFVVDLNLDAENLKDFCNQEIENLKKLCQTSKYINKDI</sequence>
<keyword evidence="3" id="KW-1185">Reference proteome</keyword>
<accession>A0AAE3UIC9</accession>
<protein>
    <submittedName>
        <fullName evidence="2">OST5 family protein</fullName>
    </submittedName>
</protein>
<organism evidence="2 3">
    <name type="scientific">Xanthocytophaga agilis</name>
    <dbReference type="NCBI Taxonomy" id="3048010"/>
    <lineage>
        <taxon>Bacteria</taxon>
        <taxon>Pseudomonadati</taxon>
        <taxon>Bacteroidota</taxon>
        <taxon>Cytophagia</taxon>
        <taxon>Cytophagales</taxon>
        <taxon>Rhodocytophagaceae</taxon>
        <taxon>Xanthocytophaga</taxon>
    </lineage>
</organism>
<feature type="transmembrane region" description="Helical" evidence="1">
    <location>
        <begin position="26"/>
        <end position="46"/>
    </location>
</feature>
<dbReference type="EMBL" id="JASJOU010000008">
    <property type="protein sequence ID" value="MDJ1503553.1"/>
    <property type="molecule type" value="Genomic_DNA"/>
</dbReference>
<name>A0AAE3UIC9_9BACT</name>
<dbReference type="Proteomes" id="UP001232063">
    <property type="component" value="Unassembled WGS sequence"/>
</dbReference>
<evidence type="ECO:0000256" key="1">
    <source>
        <dbReference type="SAM" id="Phobius"/>
    </source>
</evidence>
<reference evidence="2" key="1">
    <citation type="submission" date="2023-05" db="EMBL/GenBank/DDBJ databases">
        <authorList>
            <person name="Zhang X."/>
        </authorList>
    </citation>
    <scope>NUCLEOTIDE SEQUENCE</scope>
    <source>
        <strain evidence="2">BD1B2-1</strain>
    </source>
</reference>
<gene>
    <name evidence="2" type="ORF">QNI22_22995</name>
</gene>
<evidence type="ECO:0000313" key="3">
    <source>
        <dbReference type="Proteomes" id="UP001232063"/>
    </source>
</evidence>
<dbReference type="RefSeq" id="WP_314514170.1">
    <property type="nucleotide sequence ID" value="NZ_JASJOU010000008.1"/>
</dbReference>
<comment type="caution">
    <text evidence="2">The sequence shown here is derived from an EMBL/GenBank/DDBJ whole genome shotgun (WGS) entry which is preliminary data.</text>
</comment>
<proteinExistence type="predicted"/>
<keyword evidence="1" id="KW-0812">Transmembrane</keyword>